<accession>A0A212PWW7</accession>
<reference evidence="11" key="1">
    <citation type="submission" date="2017-06" db="EMBL/GenBank/DDBJ databases">
        <authorList>
            <person name="Varghese N."/>
            <person name="Submissions S."/>
        </authorList>
    </citation>
    <scope>NUCLEOTIDE SEQUENCE [LARGE SCALE GENOMIC DNA]</scope>
    <source>
        <strain evidence="11">JAD2</strain>
    </source>
</reference>
<comment type="pathway">
    <text evidence="3">Cofactor biosynthesis; thiamine diphosphate biosynthesis; 4-amino-2-methyl-5-diphosphomethylpyrimidine from 5-amino-1-(5-phospho-D-ribosyl)imidazole: step 3/3.</text>
</comment>
<organism evidence="10 11">
    <name type="scientific">Thermoflexus hugenholtzii JAD2</name>
    <dbReference type="NCBI Taxonomy" id="877466"/>
    <lineage>
        <taxon>Bacteria</taxon>
        <taxon>Bacillati</taxon>
        <taxon>Chloroflexota</taxon>
        <taxon>Thermoflexia</taxon>
        <taxon>Thermoflexales</taxon>
        <taxon>Thermoflexaceae</taxon>
        <taxon>Thermoflexus</taxon>
    </lineage>
</organism>
<evidence type="ECO:0000256" key="5">
    <source>
        <dbReference type="ARBA" id="ARBA00022741"/>
    </source>
</evidence>
<dbReference type="OrthoDB" id="9810880at2"/>
<dbReference type="GO" id="GO:0005524">
    <property type="term" value="F:ATP binding"/>
    <property type="evidence" value="ECO:0007669"/>
    <property type="project" value="UniProtKB-KW"/>
</dbReference>
<dbReference type="InterPro" id="IPR004399">
    <property type="entry name" value="HMP/HMP-P_kinase_dom"/>
</dbReference>
<keyword evidence="8" id="KW-0784">Thiamine biosynthesis</keyword>
<dbReference type="PANTHER" id="PTHR20858">
    <property type="entry name" value="PHOSPHOMETHYLPYRIMIDINE KINASE"/>
    <property type="match status" value="1"/>
</dbReference>
<evidence type="ECO:0000259" key="9">
    <source>
        <dbReference type="Pfam" id="PF08543"/>
    </source>
</evidence>
<evidence type="ECO:0000256" key="7">
    <source>
        <dbReference type="ARBA" id="ARBA00022840"/>
    </source>
</evidence>
<evidence type="ECO:0000256" key="1">
    <source>
        <dbReference type="ARBA" id="ARBA00000151"/>
    </source>
</evidence>
<dbReference type="Pfam" id="PF08543">
    <property type="entry name" value="Phos_pyr_kin"/>
    <property type="match status" value="1"/>
</dbReference>
<dbReference type="EMBL" id="FYEK01000003">
    <property type="protein sequence ID" value="SNB51400.1"/>
    <property type="molecule type" value="Genomic_DNA"/>
</dbReference>
<dbReference type="Gene3D" id="3.40.1190.20">
    <property type="match status" value="1"/>
</dbReference>
<dbReference type="FunCoup" id="A0A212PWW7">
    <property type="interactions" value="361"/>
</dbReference>
<gene>
    <name evidence="10" type="ORF">SAMN02746019_00021440</name>
</gene>
<dbReference type="GO" id="GO:0005829">
    <property type="term" value="C:cytosol"/>
    <property type="evidence" value="ECO:0007669"/>
    <property type="project" value="TreeGrafter"/>
</dbReference>
<proteinExistence type="predicted"/>
<feature type="domain" description="Pyridoxamine kinase/Phosphomethylpyrimidine kinase" evidence="9">
    <location>
        <begin position="14"/>
        <end position="260"/>
    </location>
</feature>
<dbReference type="InterPro" id="IPR029056">
    <property type="entry name" value="Ribokinase-like"/>
</dbReference>
<evidence type="ECO:0000256" key="3">
    <source>
        <dbReference type="ARBA" id="ARBA00004769"/>
    </source>
</evidence>
<keyword evidence="11" id="KW-1185">Reference proteome</keyword>
<comment type="catalytic activity">
    <reaction evidence="2">
        <text>4-amino-2-methyl-5-(phosphooxymethyl)pyrimidine + ATP = 4-amino-2-methyl-5-(diphosphooxymethyl)pyrimidine + ADP</text>
        <dbReference type="Rhea" id="RHEA:19893"/>
        <dbReference type="ChEBI" id="CHEBI:30616"/>
        <dbReference type="ChEBI" id="CHEBI:57841"/>
        <dbReference type="ChEBI" id="CHEBI:58354"/>
        <dbReference type="ChEBI" id="CHEBI:456216"/>
        <dbReference type="EC" id="2.7.4.7"/>
    </reaction>
</comment>
<keyword evidence="7" id="KW-0067">ATP-binding</keyword>
<evidence type="ECO:0000256" key="2">
    <source>
        <dbReference type="ARBA" id="ARBA00000565"/>
    </source>
</evidence>
<dbReference type="FunFam" id="3.40.1190.20:FF:000003">
    <property type="entry name" value="Phosphomethylpyrimidine kinase ThiD"/>
    <property type="match status" value="1"/>
</dbReference>
<dbReference type="CDD" id="cd01169">
    <property type="entry name" value="HMPP_kinase"/>
    <property type="match status" value="1"/>
</dbReference>
<evidence type="ECO:0000313" key="10">
    <source>
        <dbReference type="EMBL" id="SNB51400.1"/>
    </source>
</evidence>
<evidence type="ECO:0000256" key="8">
    <source>
        <dbReference type="ARBA" id="ARBA00022977"/>
    </source>
</evidence>
<keyword evidence="6 10" id="KW-0418">Kinase</keyword>
<evidence type="ECO:0000313" key="11">
    <source>
        <dbReference type="Proteomes" id="UP000197025"/>
    </source>
</evidence>
<dbReference type="InParanoid" id="A0A212PWW7"/>
<dbReference type="PANTHER" id="PTHR20858:SF17">
    <property type="entry name" value="HYDROXYMETHYLPYRIMIDINE_PHOSPHOMETHYLPYRIMIDINE KINASE THI20-RELATED"/>
    <property type="match status" value="1"/>
</dbReference>
<sequence length="278" mass="29398">MKPLPRALTIAGSDSGGGAGIQADLKTFGALGVYGMSVLTALTAQNTRGVQAVFELPPDFVAAQIDSVLGDIGADAVKTGMLANAAIIEVVAEKMREYRVERLVVDPVMRAKSGDPLLRPEAQEALIRRLFPLAMVVTPNLHEARALVGRELRSREDMREAARIIHGMGPRWVVVKGGHLEGDDRSVDVVFDGRDFYELDAPRVDTVNTHGTGCTFASAIAAGLAKGLAPLEAIRQAKEYLTAVLQASRAFKLGGGAYGPMDHFALGKAEAPARAASG</sequence>
<evidence type="ECO:0000256" key="6">
    <source>
        <dbReference type="ARBA" id="ARBA00022777"/>
    </source>
</evidence>
<keyword evidence="4" id="KW-0808">Transferase</keyword>
<protein>
    <submittedName>
        <fullName evidence="10">Hydroxymethylpyrimidine/phosphomethylpyrimidine kinase</fullName>
    </submittedName>
</protein>
<dbReference type="AlphaFoldDB" id="A0A212PWW7"/>
<dbReference type="NCBIfam" id="TIGR00097">
    <property type="entry name" value="HMP-P_kinase"/>
    <property type="match status" value="1"/>
</dbReference>
<name>A0A212PWW7_9CHLR</name>
<keyword evidence="5" id="KW-0547">Nucleotide-binding</keyword>
<dbReference type="GO" id="GO:0009228">
    <property type="term" value="P:thiamine biosynthetic process"/>
    <property type="evidence" value="ECO:0007669"/>
    <property type="project" value="UniProtKB-KW"/>
</dbReference>
<dbReference type="Proteomes" id="UP000197025">
    <property type="component" value="Unassembled WGS sequence"/>
</dbReference>
<comment type="catalytic activity">
    <reaction evidence="1">
        <text>4-amino-5-hydroxymethyl-2-methylpyrimidine + ATP = 4-amino-2-methyl-5-(phosphooxymethyl)pyrimidine + ADP + H(+)</text>
        <dbReference type="Rhea" id="RHEA:23096"/>
        <dbReference type="ChEBI" id="CHEBI:15378"/>
        <dbReference type="ChEBI" id="CHEBI:16892"/>
        <dbReference type="ChEBI" id="CHEBI:30616"/>
        <dbReference type="ChEBI" id="CHEBI:58354"/>
        <dbReference type="ChEBI" id="CHEBI:456216"/>
        <dbReference type="EC" id="2.7.1.49"/>
    </reaction>
</comment>
<dbReference type="SUPFAM" id="SSF53613">
    <property type="entry name" value="Ribokinase-like"/>
    <property type="match status" value="1"/>
</dbReference>
<dbReference type="InterPro" id="IPR013749">
    <property type="entry name" value="PM/HMP-P_kinase-1"/>
</dbReference>
<dbReference type="RefSeq" id="WP_088569939.1">
    <property type="nucleotide sequence ID" value="NZ_FYEK01000003.1"/>
</dbReference>
<evidence type="ECO:0000256" key="4">
    <source>
        <dbReference type="ARBA" id="ARBA00022679"/>
    </source>
</evidence>
<dbReference type="GO" id="GO:0008972">
    <property type="term" value="F:phosphomethylpyrimidine kinase activity"/>
    <property type="evidence" value="ECO:0007669"/>
    <property type="project" value="UniProtKB-EC"/>
</dbReference>
<dbReference type="GO" id="GO:0008902">
    <property type="term" value="F:hydroxymethylpyrimidine kinase activity"/>
    <property type="evidence" value="ECO:0007669"/>
    <property type="project" value="UniProtKB-EC"/>
</dbReference>